<comment type="caution">
    <text evidence="2">The sequence shown here is derived from an EMBL/GenBank/DDBJ whole genome shotgun (WGS) entry which is preliminary data.</text>
</comment>
<gene>
    <name evidence="2" type="ORF">HNQ75_003219</name>
</gene>
<proteinExistence type="predicted"/>
<feature type="region of interest" description="Disordered" evidence="1">
    <location>
        <begin position="1"/>
        <end position="30"/>
    </location>
</feature>
<name>A0A7X0DFJ5_9HYPH</name>
<evidence type="ECO:0000256" key="1">
    <source>
        <dbReference type="SAM" id="MobiDB-lite"/>
    </source>
</evidence>
<dbReference type="RefSeq" id="WP_077548050.1">
    <property type="nucleotide sequence ID" value="NZ_JACHEJ010000008.1"/>
</dbReference>
<evidence type="ECO:0000313" key="2">
    <source>
        <dbReference type="EMBL" id="MBB6181234.1"/>
    </source>
</evidence>
<sequence length="104" mass="12310">MTRKSKKQRNAEQAVRQRLVREAAREKRRPTRDDIARMFFWKVISDAHCNGENGRTLISKLADKIVDGLERQGFDAQEGYDVYDQLVRKYSNGVFPFRIKRHLK</sequence>
<accession>A0A7X0DFJ5</accession>
<evidence type="ECO:0000313" key="3">
    <source>
        <dbReference type="Proteomes" id="UP000535501"/>
    </source>
</evidence>
<dbReference type="Proteomes" id="UP000535501">
    <property type="component" value="Unassembled WGS sequence"/>
</dbReference>
<keyword evidence="3" id="KW-1185">Reference proteome</keyword>
<organism evidence="2 3">
    <name type="scientific">Pseudorhizobium flavum</name>
    <dbReference type="NCBI Taxonomy" id="1335061"/>
    <lineage>
        <taxon>Bacteria</taxon>
        <taxon>Pseudomonadati</taxon>
        <taxon>Pseudomonadota</taxon>
        <taxon>Alphaproteobacteria</taxon>
        <taxon>Hyphomicrobiales</taxon>
        <taxon>Rhizobiaceae</taxon>
        <taxon>Rhizobium/Agrobacterium group</taxon>
        <taxon>Pseudorhizobium</taxon>
    </lineage>
</organism>
<protein>
    <submittedName>
        <fullName evidence="2">Uncharacterized protein</fullName>
    </submittedName>
</protein>
<dbReference type="AlphaFoldDB" id="A0A7X0DFJ5"/>
<dbReference type="EMBL" id="JACHEJ010000008">
    <property type="protein sequence ID" value="MBB6181234.1"/>
    <property type="molecule type" value="Genomic_DNA"/>
</dbReference>
<reference evidence="2 3" key="1">
    <citation type="submission" date="2020-08" db="EMBL/GenBank/DDBJ databases">
        <title>Genomic Encyclopedia of Type Strains, Phase IV (KMG-IV): sequencing the most valuable type-strain genomes for metagenomic binning, comparative biology and taxonomic classification.</title>
        <authorList>
            <person name="Goeker M."/>
        </authorList>
    </citation>
    <scope>NUCLEOTIDE SEQUENCE [LARGE SCALE GENOMIC DNA]</scope>
    <source>
        <strain evidence="2 3">DSM 102134</strain>
    </source>
</reference>
<feature type="compositionally biased region" description="Basic and acidic residues" evidence="1">
    <location>
        <begin position="19"/>
        <end position="30"/>
    </location>
</feature>